<evidence type="ECO:0000256" key="1">
    <source>
        <dbReference type="SAM" id="MobiDB-lite"/>
    </source>
</evidence>
<keyword evidence="2" id="KW-0472">Membrane</keyword>
<feature type="transmembrane region" description="Helical" evidence="2">
    <location>
        <begin position="345"/>
        <end position="366"/>
    </location>
</feature>
<evidence type="ECO:0000256" key="2">
    <source>
        <dbReference type="SAM" id="Phobius"/>
    </source>
</evidence>
<keyword evidence="2" id="KW-1133">Transmembrane helix</keyword>
<accession>A0AAI8Z8Z8</accession>
<dbReference type="EMBL" id="CAVMBE010000129">
    <property type="protein sequence ID" value="CAK4034663.1"/>
    <property type="molecule type" value="Genomic_DNA"/>
</dbReference>
<name>A0AAI8Z8Z8_9PEZI</name>
<feature type="compositionally biased region" description="Polar residues" evidence="1">
    <location>
        <begin position="554"/>
        <end position="572"/>
    </location>
</feature>
<sequence>MSTEADIQVLEYDAERSFTRFELRSSALDRDELTTPLVFELLVHPTDHPSSSSITLNRWPLDIEWTGNHSSAEPLVVAPRTRLITAVDQLGSSHALQIALSGKVALSSASDPSNPQPVSQTHGTQDQDINLQIESVDGSATRLGFILRTSPTIPRRRLLSLTSINSPQQTVHFEQLEELQMVAQSESHSTDDTATEDPPAYDEDAFDIDAEIESLLLLEAEASQLHGAIAAKKGAIAKCLKDHRDDLTLKHLLQQCDGLFCAAKVIAQRLCDKMGILTIPEAGYARVQDPNFQQLVELHESNEKARQASKLRTSPDGTTTNTTRVDGLHAAAAIQPVEVVYPQNVLLRVLGVISTALGLAAFFSYLRRQCMSMRRRVERAADAEERRNERAYRRAARRAKMRRRWDAFVEAINCFRSPPEPPNSDYDEKRALILQDAFLEQDIDAAEKGDLMEAEIRELRHAHEIVASLVRVDENRYDMVRPINDPPPSMVPLPCDHTARSRASTATTGNPPSYFSESLPDYTSRYQRTETASIGSSLRSSLRSSSVATVDGSDLSNPSNTASATDSDSVMYTGSTTRSHRSDTSTGTRTSRYTPASSIVETSPRASDETLRTGYRNSRWSRVTDDTL</sequence>
<reference evidence="3" key="1">
    <citation type="submission" date="2023-11" db="EMBL/GenBank/DDBJ databases">
        <authorList>
            <person name="Alioto T."/>
            <person name="Alioto T."/>
            <person name="Gomez Garrido J."/>
        </authorList>
    </citation>
    <scope>NUCLEOTIDE SEQUENCE</scope>
</reference>
<feature type="compositionally biased region" description="Polar residues" evidence="1">
    <location>
        <begin position="107"/>
        <end position="128"/>
    </location>
</feature>
<feature type="compositionally biased region" description="Polar residues" evidence="1">
    <location>
        <begin position="595"/>
        <end position="605"/>
    </location>
</feature>
<dbReference type="Proteomes" id="UP001296104">
    <property type="component" value="Unassembled WGS sequence"/>
</dbReference>
<proteinExistence type="predicted"/>
<comment type="caution">
    <text evidence="3">The sequence shown here is derived from an EMBL/GenBank/DDBJ whole genome shotgun (WGS) entry which is preliminary data.</text>
</comment>
<keyword evidence="2" id="KW-0812">Transmembrane</keyword>
<organism evidence="3 4">
    <name type="scientific">Lecanosticta acicola</name>
    <dbReference type="NCBI Taxonomy" id="111012"/>
    <lineage>
        <taxon>Eukaryota</taxon>
        <taxon>Fungi</taxon>
        <taxon>Dikarya</taxon>
        <taxon>Ascomycota</taxon>
        <taxon>Pezizomycotina</taxon>
        <taxon>Dothideomycetes</taxon>
        <taxon>Dothideomycetidae</taxon>
        <taxon>Mycosphaerellales</taxon>
        <taxon>Mycosphaerellaceae</taxon>
        <taxon>Lecanosticta</taxon>
    </lineage>
</organism>
<feature type="compositionally biased region" description="Low complexity" evidence="1">
    <location>
        <begin position="584"/>
        <end position="594"/>
    </location>
</feature>
<gene>
    <name evidence="3" type="ORF">LECACI_7A009821</name>
</gene>
<feature type="region of interest" description="Disordered" evidence="1">
    <location>
        <begin position="106"/>
        <end position="128"/>
    </location>
</feature>
<feature type="region of interest" description="Disordered" evidence="1">
    <location>
        <begin position="548"/>
        <end position="613"/>
    </location>
</feature>
<keyword evidence="4" id="KW-1185">Reference proteome</keyword>
<dbReference type="AlphaFoldDB" id="A0AAI8Z8Z8"/>
<evidence type="ECO:0000313" key="3">
    <source>
        <dbReference type="EMBL" id="CAK4034663.1"/>
    </source>
</evidence>
<feature type="region of interest" description="Disordered" evidence="1">
    <location>
        <begin position="481"/>
        <end position="521"/>
    </location>
</feature>
<protein>
    <submittedName>
        <fullName evidence="3">Uncharacterized protein</fullName>
    </submittedName>
</protein>
<evidence type="ECO:0000313" key="4">
    <source>
        <dbReference type="Proteomes" id="UP001296104"/>
    </source>
</evidence>